<keyword evidence="6" id="KW-1185">Reference proteome</keyword>
<evidence type="ECO:0000256" key="2">
    <source>
        <dbReference type="ARBA" id="ARBA00016807"/>
    </source>
</evidence>
<dbReference type="OrthoDB" id="6748976at2759"/>
<reference evidence="5 6" key="1">
    <citation type="submission" date="2013-11" db="EMBL/GenBank/DDBJ databases">
        <title>Genome sequencing of Stegodyphus mimosarum.</title>
        <authorList>
            <person name="Bechsgaard J."/>
        </authorList>
    </citation>
    <scope>NUCLEOTIDE SEQUENCE [LARGE SCALE GENOMIC DNA]</scope>
</reference>
<evidence type="ECO:0000313" key="5">
    <source>
        <dbReference type="EMBL" id="KFM73762.1"/>
    </source>
</evidence>
<dbReference type="Pfam" id="PF13873">
    <property type="entry name" value="Myb_DNA-bind_5"/>
    <property type="match status" value="1"/>
</dbReference>
<dbReference type="PANTHER" id="PTHR23098:SF16">
    <property type="entry name" value="REGULATORY PROTEIN ZESTE"/>
    <property type="match status" value="1"/>
</dbReference>
<dbReference type="AlphaFoldDB" id="A0A087U8S3"/>
<sequence>MDRKRTAALNAHEVSVLIDLLESRPDLISGKLGRSYPNVAAVRMAWEEVASQLNILGSGVIRTGLEIKKKWIDLKYRTKRKASEISQATLQRGGGPPFAQKLSDVELKIMALIGRTCVEGVCGQEFDSTYVQLKEVPVHPSTSKLDQNKENIENDYIFNEISTNEEIHLDTPAMKSKKMLCQHQEFPI</sequence>
<accession>A0A087U8S3</accession>
<comment type="function">
    <text evidence="3">Involved in transvection phenomena (= synapsis-dependent gene expression), where the synaptic pairing of chromosomes carrying genes with which zeste interacts influences the expression of these genes. Zeste binds to DNA and stimulates transcription from a nearby promoter.</text>
</comment>
<name>A0A087U8S3_STEMI</name>
<feature type="non-terminal residue" evidence="5">
    <location>
        <position position="188"/>
    </location>
</feature>
<dbReference type="InterPro" id="IPR028002">
    <property type="entry name" value="Myb_DNA-bind_5"/>
</dbReference>
<dbReference type="Proteomes" id="UP000054359">
    <property type="component" value="Unassembled WGS sequence"/>
</dbReference>
<dbReference type="GO" id="GO:0005634">
    <property type="term" value="C:nucleus"/>
    <property type="evidence" value="ECO:0007669"/>
    <property type="project" value="TreeGrafter"/>
</dbReference>
<evidence type="ECO:0000259" key="4">
    <source>
        <dbReference type="Pfam" id="PF13873"/>
    </source>
</evidence>
<feature type="domain" description="Myb/SANT-like DNA-binding" evidence="4">
    <location>
        <begin position="11"/>
        <end position="83"/>
    </location>
</feature>
<organism evidence="5 6">
    <name type="scientific">Stegodyphus mimosarum</name>
    <name type="common">African social velvet spider</name>
    <dbReference type="NCBI Taxonomy" id="407821"/>
    <lineage>
        <taxon>Eukaryota</taxon>
        <taxon>Metazoa</taxon>
        <taxon>Ecdysozoa</taxon>
        <taxon>Arthropoda</taxon>
        <taxon>Chelicerata</taxon>
        <taxon>Arachnida</taxon>
        <taxon>Araneae</taxon>
        <taxon>Araneomorphae</taxon>
        <taxon>Entelegynae</taxon>
        <taxon>Eresoidea</taxon>
        <taxon>Eresidae</taxon>
        <taxon>Stegodyphus</taxon>
    </lineage>
</organism>
<proteinExistence type="predicted"/>
<dbReference type="EMBL" id="KK118749">
    <property type="protein sequence ID" value="KFM73762.1"/>
    <property type="molecule type" value="Genomic_DNA"/>
</dbReference>
<evidence type="ECO:0000256" key="1">
    <source>
        <dbReference type="ARBA" id="ARBA00011764"/>
    </source>
</evidence>
<protein>
    <recommendedName>
        <fullName evidence="2">Regulatory protein zeste</fullName>
    </recommendedName>
</protein>
<comment type="subunit">
    <text evidence="1">Self-associates forming complexes of several hundred monomers.</text>
</comment>
<evidence type="ECO:0000256" key="3">
    <source>
        <dbReference type="ARBA" id="ARBA00025466"/>
    </source>
</evidence>
<evidence type="ECO:0000313" key="6">
    <source>
        <dbReference type="Proteomes" id="UP000054359"/>
    </source>
</evidence>
<gene>
    <name evidence="5" type="ORF">X975_07893</name>
</gene>
<dbReference type="PANTHER" id="PTHR23098">
    <property type="entry name" value="AGAP001331-PA-RELATED"/>
    <property type="match status" value="1"/>
</dbReference>